<reference evidence="1 2" key="1">
    <citation type="submission" date="2015-03" db="EMBL/GenBank/DDBJ databases">
        <authorList>
            <person name="McCorrison J."/>
            <person name="Sanka R."/>
            <person name="Adams M."/>
            <person name="Brinkac L."/>
            <person name="Nierman W."/>
            <person name="Sutton G."/>
            <person name="Nelson K."/>
            <person name="Kiedrowski L."/>
            <person name="Guerrero D."/>
            <person name="Bonomo R."/>
        </authorList>
    </citation>
    <scope>NUCLEOTIDE SEQUENCE [LARGE SCALE GENOMIC DNA]</scope>
    <source>
        <strain evidence="1 2">35699</strain>
    </source>
</reference>
<dbReference type="PATRIC" id="fig|1619248.3.peg.4293"/>
<sequence>MAKVKHYITADGYDPFDAYLRSVKDPIAKAMIATRVARMSTGNYGDCKPCRESVSELRINQGPGYRVYFSEVSDPADGAVSLVLLTGTKKKQNADIERAVEYLNDYKRRI</sequence>
<organism evidence="1 2">
    <name type="scientific">Enterobacter sichuanensis</name>
    <dbReference type="NCBI Taxonomy" id="2071710"/>
    <lineage>
        <taxon>Bacteria</taxon>
        <taxon>Pseudomonadati</taxon>
        <taxon>Pseudomonadota</taxon>
        <taxon>Gammaproteobacteria</taxon>
        <taxon>Enterobacterales</taxon>
        <taxon>Enterobacteriaceae</taxon>
        <taxon>Enterobacter</taxon>
        <taxon>Enterobacter cloacae complex</taxon>
    </lineage>
</organism>
<dbReference type="PANTHER" id="PTHR41791">
    <property type="entry name" value="SSL7039 PROTEIN"/>
    <property type="match status" value="1"/>
</dbReference>
<accession>A0A0F1AEC0</accession>
<proteinExistence type="predicted"/>
<name>A0A0F1AEC0_9ENTR</name>
<comment type="caution">
    <text evidence="1">The sequence shown here is derived from an EMBL/GenBank/DDBJ whole genome shotgun (WGS) entry which is preliminary data.</text>
</comment>
<dbReference type="AlphaFoldDB" id="A0A0F1AEC0"/>
<dbReference type="OrthoDB" id="9800258at2"/>
<dbReference type="NCBIfam" id="TIGR02683">
    <property type="entry name" value="upstrm_HI1419"/>
    <property type="match status" value="1"/>
</dbReference>
<evidence type="ECO:0000313" key="1">
    <source>
        <dbReference type="EMBL" id="KJN19295.1"/>
    </source>
</evidence>
<protein>
    <submittedName>
        <fullName evidence="1">Addiction module protein</fullName>
    </submittedName>
</protein>
<dbReference type="EMBL" id="JZYX01000062">
    <property type="protein sequence ID" value="KJN19295.1"/>
    <property type="molecule type" value="Genomic_DNA"/>
</dbReference>
<dbReference type="InterPro" id="IPR014056">
    <property type="entry name" value="TypeIITA-like_toxin_pred"/>
</dbReference>
<dbReference type="RefSeq" id="WP_025759776.1">
    <property type="nucleotide sequence ID" value="NZ_JAHTVO010000004.1"/>
</dbReference>
<gene>
    <name evidence="1" type="ORF">SS37_22290</name>
</gene>
<dbReference type="PIRSF" id="PIRSF028744">
    <property type="entry name" value="Addict_mod_HI1419"/>
    <property type="match status" value="1"/>
</dbReference>
<dbReference type="Proteomes" id="UP000033352">
    <property type="component" value="Unassembled WGS sequence"/>
</dbReference>
<dbReference type="PANTHER" id="PTHR41791:SF1">
    <property type="entry name" value="SSL7039 PROTEIN"/>
    <property type="match status" value="1"/>
</dbReference>
<evidence type="ECO:0000313" key="2">
    <source>
        <dbReference type="Proteomes" id="UP000033352"/>
    </source>
</evidence>